<dbReference type="InterPro" id="IPR003593">
    <property type="entry name" value="AAA+_ATPase"/>
</dbReference>
<dbReference type="InterPro" id="IPR011527">
    <property type="entry name" value="ABC1_TM_dom"/>
</dbReference>
<reference evidence="12 13" key="1">
    <citation type="journal article" date="2013" name="Nature">
        <title>Insights into bilaterian evolution from three spiralian genomes.</title>
        <authorList>
            <person name="Simakov O."/>
            <person name="Marletaz F."/>
            <person name="Cho S.J."/>
            <person name="Edsinger-Gonzales E."/>
            <person name="Havlak P."/>
            <person name="Hellsten U."/>
            <person name="Kuo D.H."/>
            <person name="Larsson T."/>
            <person name="Lv J."/>
            <person name="Arendt D."/>
            <person name="Savage R."/>
            <person name="Osoegawa K."/>
            <person name="de Jong P."/>
            <person name="Grimwood J."/>
            <person name="Chapman J.A."/>
            <person name="Shapiro H."/>
            <person name="Aerts A."/>
            <person name="Otillar R.P."/>
            <person name="Terry A.Y."/>
            <person name="Boore J.L."/>
            <person name="Grigoriev I.V."/>
            <person name="Lindberg D.R."/>
            <person name="Seaver E.C."/>
            <person name="Weisblat D.A."/>
            <person name="Putnam N.H."/>
            <person name="Rokhsar D.S."/>
        </authorList>
    </citation>
    <scope>NUCLEOTIDE SEQUENCE [LARGE SCALE GENOMIC DNA]</scope>
</reference>
<dbReference type="GO" id="GO:0016887">
    <property type="term" value="F:ATP hydrolysis activity"/>
    <property type="evidence" value="ECO:0007669"/>
    <property type="project" value="InterPro"/>
</dbReference>
<dbReference type="EMBL" id="KB200183">
    <property type="protein sequence ID" value="ESP02539.1"/>
    <property type="molecule type" value="Genomic_DNA"/>
</dbReference>
<dbReference type="InterPro" id="IPR027417">
    <property type="entry name" value="P-loop_NTPase"/>
</dbReference>
<dbReference type="AlphaFoldDB" id="V4AES8"/>
<dbReference type="InterPro" id="IPR050173">
    <property type="entry name" value="ABC_transporter_C-like"/>
</dbReference>
<organism evidence="12 13">
    <name type="scientific">Lottia gigantea</name>
    <name type="common">Giant owl limpet</name>
    <dbReference type="NCBI Taxonomy" id="225164"/>
    <lineage>
        <taxon>Eukaryota</taxon>
        <taxon>Metazoa</taxon>
        <taxon>Spiralia</taxon>
        <taxon>Lophotrochozoa</taxon>
        <taxon>Mollusca</taxon>
        <taxon>Gastropoda</taxon>
        <taxon>Patellogastropoda</taxon>
        <taxon>Lottioidea</taxon>
        <taxon>Lottiidae</taxon>
        <taxon>Lottia</taxon>
    </lineage>
</organism>
<evidence type="ECO:0000313" key="12">
    <source>
        <dbReference type="EMBL" id="ESP02539.1"/>
    </source>
</evidence>
<dbReference type="RefSeq" id="XP_009046755.1">
    <property type="nucleotide sequence ID" value="XM_009048507.1"/>
</dbReference>
<protein>
    <recommendedName>
        <fullName evidence="14">ABC transporter domain-containing protein</fullName>
    </recommendedName>
</protein>
<evidence type="ECO:0000256" key="5">
    <source>
        <dbReference type="ARBA" id="ARBA00022840"/>
    </source>
</evidence>
<keyword evidence="2" id="KW-0813">Transport</keyword>
<evidence type="ECO:0000256" key="4">
    <source>
        <dbReference type="ARBA" id="ARBA00022741"/>
    </source>
</evidence>
<evidence type="ECO:0000256" key="6">
    <source>
        <dbReference type="ARBA" id="ARBA00022989"/>
    </source>
</evidence>
<evidence type="ECO:0000259" key="11">
    <source>
        <dbReference type="PROSITE" id="PS50929"/>
    </source>
</evidence>
<dbReference type="GO" id="GO:0005524">
    <property type="term" value="F:ATP binding"/>
    <property type="evidence" value="ECO:0007669"/>
    <property type="project" value="UniProtKB-KW"/>
</dbReference>
<keyword evidence="3 9" id="KW-0812">Transmembrane</keyword>
<feature type="transmembrane region" description="Helical" evidence="9">
    <location>
        <begin position="457"/>
        <end position="481"/>
    </location>
</feature>
<dbReference type="Proteomes" id="UP000030746">
    <property type="component" value="Unassembled WGS sequence"/>
</dbReference>
<keyword evidence="7 9" id="KW-0472">Membrane</keyword>
<evidence type="ECO:0000256" key="8">
    <source>
        <dbReference type="SAM" id="MobiDB-lite"/>
    </source>
</evidence>
<evidence type="ECO:0000256" key="7">
    <source>
        <dbReference type="ARBA" id="ARBA00023136"/>
    </source>
</evidence>
<dbReference type="CDD" id="cd03250">
    <property type="entry name" value="ABCC_MRP_domain1"/>
    <property type="match status" value="1"/>
</dbReference>
<evidence type="ECO:0000256" key="3">
    <source>
        <dbReference type="ARBA" id="ARBA00022692"/>
    </source>
</evidence>
<dbReference type="HOGENOM" id="CLU_000604_27_9_1"/>
<dbReference type="KEGG" id="lgi:LOTGIDRAFT_138232"/>
<dbReference type="InterPro" id="IPR017871">
    <property type="entry name" value="ABC_transporter-like_CS"/>
</dbReference>
<dbReference type="CDD" id="cd18602">
    <property type="entry name" value="ABC_6TM_SUR1_D2_like"/>
    <property type="match status" value="1"/>
</dbReference>
<evidence type="ECO:0000256" key="1">
    <source>
        <dbReference type="ARBA" id="ARBA00004141"/>
    </source>
</evidence>
<name>V4AES8_LOTGI</name>
<keyword evidence="13" id="KW-1185">Reference proteome</keyword>
<dbReference type="PANTHER" id="PTHR24223:SF461">
    <property type="entry name" value="ATP-BINDING CASSETTE SUB-FAMILY C MEMBER SUR"/>
    <property type="match status" value="1"/>
</dbReference>
<dbReference type="FunFam" id="1.20.1560.10:FF:000010">
    <property type="entry name" value="Multidrug resistance-associated ABC transporter"/>
    <property type="match status" value="1"/>
</dbReference>
<feature type="transmembrane region" description="Helical" evidence="9">
    <location>
        <begin position="581"/>
        <end position="602"/>
    </location>
</feature>
<dbReference type="OMA" id="TNACRTP"/>
<feature type="domain" description="ABC transporter" evidence="10">
    <location>
        <begin position="648"/>
        <end position="906"/>
    </location>
</feature>
<dbReference type="GO" id="GO:0140359">
    <property type="term" value="F:ABC-type transporter activity"/>
    <property type="evidence" value="ECO:0007669"/>
    <property type="project" value="InterPro"/>
</dbReference>
<feature type="domain" description="ABC transporter" evidence="10">
    <location>
        <begin position="3"/>
        <end position="232"/>
    </location>
</feature>
<feature type="domain" description="ABC transmembrane type-1" evidence="11">
    <location>
        <begin position="312"/>
        <end position="610"/>
    </location>
</feature>
<accession>V4AES8</accession>
<feature type="compositionally biased region" description="Acidic residues" evidence="8">
    <location>
        <begin position="259"/>
        <end position="271"/>
    </location>
</feature>
<dbReference type="SUPFAM" id="SSF52540">
    <property type="entry name" value="P-loop containing nucleoside triphosphate hydrolases"/>
    <property type="match status" value="2"/>
</dbReference>
<evidence type="ECO:0000256" key="9">
    <source>
        <dbReference type="SAM" id="Phobius"/>
    </source>
</evidence>
<dbReference type="SUPFAM" id="SSF90123">
    <property type="entry name" value="ABC transporter transmembrane region"/>
    <property type="match status" value="1"/>
</dbReference>
<dbReference type="InterPro" id="IPR003439">
    <property type="entry name" value="ABC_transporter-like_ATP-bd"/>
</dbReference>
<dbReference type="GeneID" id="20234021"/>
<feature type="transmembrane region" description="Helical" evidence="9">
    <location>
        <begin position="555"/>
        <end position="575"/>
    </location>
</feature>
<evidence type="ECO:0000313" key="13">
    <source>
        <dbReference type="Proteomes" id="UP000030746"/>
    </source>
</evidence>
<gene>
    <name evidence="12" type="ORF">LOTGIDRAFT_138232</name>
</gene>
<dbReference type="Pfam" id="PF00664">
    <property type="entry name" value="ABC_membrane"/>
    <property type="match status" value="1"/>
</dbReference>
<keyword evidence="6 9" id="KW-1133">Transmembrane helix</keyword>
<sequence>SDVKMFLISAKLTVIVGPVGSGKSSLLAAMLGEMVRVSGNIDWARNKPSTNNPNHKTKSEIQNNILAKDCNISYCAQTAWLLHATVRDNITFGQPFIWRRYRKVIQACNLQPDLDSFPAGDLTEVGEKGITLSGGQKQRISLARAVYSETDVVILDSPLSDLDAHVSRHVFEEAILNRLLKRKRTVILVTHHLQYLSYANQVIVMKEGKITLQSKVSEVKKIDPELYESWRKAIKEAKNLLAPTISRQVSQMSVMTEATNEDGEASDEENSEKDKMEEVKGTLVKKEHKETGAVKLSAYIKYMKACTIVLCLIVIVLTVSYHSVLVGSNFWLGIWSSAGEKHQMRVTATAGTNVTIKVCTHFDNSPYVRVYAALSMGALCIALVTTLVLHYAGLFGARVLFNGMLKNVVQAPVRFFDTNPSGRILNRFSGDITNIDQKLAANIEGVLRTLFYTLSAIVVNSITTPYFLLAAIPLIILYYCLQRFFRSTARELQRLDSVTKSPIFAHFSETLTGLQTIRAYKAQSEFRRRAMNIMDRNITPFLFLQTTNRWLGIRLDYMGCLLVFVSAISSLTSGIKGQINPAFIGLSITYSLMMSGLLNWIVRTSAEVEMAMNAVERVLEYTNIPTENTNNEGEEEEIDKKWPEKGCVEFKDISLKYDSTLETVVQNIDLLIQPAEKASNIQFSSTGYMNLIQLTTNFILIGICGRTGSGKSSLTLALFRTLDITAGQLLIDNHDVRNIPLPILRSRISIISQDPVLFNGTVRFNLDPSSTIEEDKLWSALEVVQLKDYISNLPQKLDAEISESGDNLSAGQKKLLCLARAFLRDSRIIILDEATASIDLETEKKLQDIIMDHSFKDKTVITIAHRLSTITKYDRIVVMETGQIIECDTPQNLLDDPDSNFSRLVRETEK</sequence>
<feature type="transmembrane region" description="Helical" evidence="9">
    <location>
        <begin position="370"/>
        <end position="392"/>
    </location>
</feature>
<dbReference type="OrthoDB" id="6500128at2759"/>
<dbReference type="PANTHER" id="PTHR24223">
    <property type="entry name" value="ATP-BINDING CASSETTE SUB-FAMILY C"/>
    <property type="match status" value="1"/>
</dbReference>
<dbReference type="FunFam" id="3.40.50.300:FF:000163">
    <property type="entry name" value="Multidrug resistance-associated protein member 4"/>
    <property type="match status" value="1"/>
</dbReference>
<dbReference type="PROSITE" id="PS50893">
    <property type="entry name" value="ABC_TRANSPORTER_2"/>
    <property type="match status" value="2"/>
</dbReference>
<dbReference type="SMART" id="SM00382">
    <property type="entry name" value="AAA"/>
    <property type="match status" value="2"/>
</dbReference>
<dbReference type="Gene3D" id="3.40.50.300">
    <property type="entry name" value="P-loop containing nucleotide triphosphate hydrolases"/>
    <property type="match status" value="2"/>
</dbReference>
<dbReference type="Gene3D" id="1.20.1560.10">
    <property type="entry name" value="ABC transporter type 1, transmembrane domain"/>
    <property type="match status" value="1"/>
</dbReference>
<evidence type="ECO:0008006" key="14">
    <source>
        <dbReference type="Google" id="ProtNLM"/>
    </source>
</evidence>
<dbReference type="Pfam" id="PF00005">
    <property type="entry name" value="ABC_tran"/>
    <property type="match status" value="2"/>
</dbReference>
<feature type="non-terminal residue" evidence="12">
    <location>
        <position position="1"/>
    </location>
</feature>
<comment type="subcellular location">
    <subcellularLocation>
        <location evidence="1">Membrane</location>
        <topology evidence="1">Multi-pass membrane protein</topology>
    </subcellularLocation>
</comment>
<feature type="region of interest" description="Disordered" evidence="8">
    <location>
        <begin position="256"/>
        <end position="279"/>
    </location>
</feature>
<evidence type="ECO:0000259" key="10">
    <source>
        <dbReference type="PROSITE" id="PS50893"/>
    </source>
</evidence>
<dbReference type="PROSITE" id="PS50929">
    <property type="entry name" value="ABC_TM1F"/>
    <property type="match status" value="1"/>
</dbReference>
<dbReference type="CTD" id="20234021"/>
<dbReference type="GO" id="GO:0016020">
    <property type="term" value="C:membrane"/>
    <property type="evidence" value="ECO:0007669"/>
    <property type="project" value="UniProtKB-SubCell"/>
</dbReference>
<feature type="transmembrane region" description="Helical" evidence="9">
    <location>
        <begin position="307"/>
        <end position="335"/>
    </location>
</feature>
<keyword evidence="4" id="KW-0547">Nucleotide-binding</keyword>
<dbReference type="InterPro" id="IPR036640">
    <property type="entry name" value="ABC1_TM_sf"/>
</dbReference>
<dbReference type="CDD" id="cd03244">
    <property type="entry name" value="ABCC_MRP_domain2"/>
    <property type="match status" value="1"/>
</dbReference>
<evidence type="ECO:0000256" key="2">
    <source>
        <dbReference type="ARBA" id="ARBA00022448"/>
    </source>
</evidence>
<proteinExistence type="predicted"/>
<keyword evidence="5" id="KW-0067">ATP-binding</keyword>
<dbReference type="STRING" id="225164.V4AES8"/>
<dbReference type="PROSITE" id="PS00211">
    <property type="entry name" value="ABC_TRANSPORTER_1"/>
    <property type="match status" value="2"/>
</dbReference>